<evidence type="ECO:0008006" key="4">
    <source>
        <dbReference type="Google" id="ProtNLM"/>
    </source>
</evidence>
<comment type="caution">
    <text evidence="2">The sequence shown here is derived from an EMBL/GenBank/DDBJ whole genome shotgun (WGS) entry which is preliminary data.</text>
</comment>
<proteinExistence type="predicted"/>
<gene>
    <name evidence="2" type="ORF">GU927_014705</name>
</gene>
<organism evidence="2 3">
    <name type="scientific">Paragemmobacter amnigenus</name>
    <dbReference type="NCBI Taxonomy" id="2852097"/>
    <lineage>
        <taxon>Bacteria</taxon>
        <taxon>Pseudomonadati</taxon>
        <taxon>Pseudomonadota</taxon>
        <taxon>Alphaproteobacteria</taxon>
        <taxon>Rhodobacterales</taxon>
        <taxon>Paracoccaceae</taxon>
        <taxon>Paragemmobacter</taxon>
    </lineage>
</organism>
<sequence>MSNIESDRPGMPLIAGMIRALAGVLRPAGAQRRGGVQDGLVGLSTRDLADIGQGPRGSIHPLRPVDEIR</sequence>
<name>A0ABS6J5P7_9RHOB</name>
<keyword evidence="3" id="KW-1185">Reference proteome</keyword>
<reference evidence="2 3" key="1">
    <citation type="submission" date="2021-06" db="EMBL/GenBank/DDBJ databases">
        <title>Rhodobacteraceae bacterium strain HSP-20.</title>
        <authorList>
            <person name="Chen W.-M."/>
        </authorList>
    </citation>
    <scope>NUCLEOTIDE SEQUENCE [LARGE SCALE GENOMIC DNA]</scope>
    <source>
        <strain evidence="2 3">HSP-20</strain>
    </source>
</reference>
<dbReference type="EMBL" id="JAAATX020000010">
    <property type="protein sequence ID" value="MBU9699098.1"/>
    <property type="molecule type" value="Genomic_DNA"/>
</dbReference>
<accession>A0ABS6J5P7</accession>
<evidence type="ECO:0000313" key="2">
    <source>
        <dbReference type="EMBL" id="MBU9699098.1"/>
    </source>
</evidence>
<evidence type="ECO:0000256" key="1">
    <source>
        <dbReference type="SAM" id="MobiDB-lite"/>
    </source>
</evidence>
<protein>
    <recommendedName>
        <fullName evidence="4">DUF1127 domain-containing protein</fullName>
    </recommendedName>
</protein>
<evidence type="ECO:0000313" key="3">
    <source>
        <dbReference type="Proteomes" id="UP000731907"/>
    </source>
</evidence>
<feature type="region of interest" description="Disordered" evidence="1">
    <location>
        <begin position="50"/>
        <end position="69"/>
    </location>
</feature>
<dbReference type="RefSeq" id="WP_161763196.1">
    <property type="nucleotide sequence ID" value="NZ_JAAATX020000010.1"/>
</dbReference>
<dbReference type="Proteomes" id="UP000731907">
    <property type="component" value="Unassembled WGS sequence"/>
</dbReference>